<dbReference type="SUPFAM" id="SSF64076">
    <property type="entry name" value="MTH938-like"/>
    <property type="match status" value="1"/>
</dbReference>
<evidence type="ECO:0008006" key="4">
    <source>
        <dbReference type="Google" id="ProtNLM"/>
    </source>
</evidence>
<feature type="compositionally biased region" description="Polar residues" evidence="1">
    <location>
        <begin position="100"/>
        <end position="118"/>
    </location>
</feature>
<dbReference type="GO" id="GO:0005743">
    <property type="term" value="C:mitochondrial inner membrane"/>
    <property type="evidence" value="ECO:0007669"/>
    <property type="project" value="TreeGrafter"/>
</dbReference>
<dbReference type="Gene3D" id="3.40.1230.10">
    <property type="entry name" value="MTH938-like"/>
    <property type="match status" value="1"/>
</dbReference>
<dbReference type="InterPro" id="IPR007523">
    <property type="entry name" value="NDUFAF3/AAMDC"/>
</dbReference>
<feature type="region of interest" description="Disordered" evidence="1">
    <location>
        <begin position="37"/>
        <end position="161"/>
    </location>
</feature>
<feature type="compositionally biased region" description="Polar residues" evidence="1">
    <location>
        <begin position="37"/>
        <end position="54"/>
    </location>
</feature>
<evidence type="ECO:0000313" key="2">
    <source>
        <dbReference type="EMBL" id="KAJ8992949.1"/>
    </source>
</evidence>
<dbReference type="Proteomes" id="UP001161757">
    <property type="component" value="Unassembled WGS sequence"/>
</dbReference>
<sequence>MRAPSTDLLKALRLATTTTSLSSSVHPTCLAARHTIRPSNLSTSSQPSNRTFRTSAGLLGVYKSSGRDGSSSQRADTTNATGATAPNATTNNKTATTGTSRTVTLNPSTKPNTASTSIKPPPRSIPNAASQPPSQPRPQQNLLNPRAPRTHDRGPVSEEDTQTDFERMDILANAGATAPATSIDACIHDGFHLNNGVQTRGGLGVLLLDGEAFVWAPWKADTATPSSNGFDRFLDPRRGILSFPPSSLGIFELVYPKPDLLIIGTGRKLWMLSRETRKYLSEELGIRVDVMDTANAAAAYNLLATERGVKEVAGLMIPDGFVGA</sequence>
<name>A0AAN6EYE4_EXODE</name>
<feature type="compositionally biased region" description="Polar residues" evidence="1">
    <location>
        <begin position="67"/>
        <end position="76"/>
    </location>
</feature>
<protein>
    <recommendedName>
        <fullName evidence="4">NADH dehydrogenase [ubiquinone] 1 alpha subcomplex assembly factor 3</fullName>
    </recommendedName>
</protein>
<feature type="compositionally biased region" description="Low complexity" evidence="1">
    <location>
        <begin position="126"/>
        <end position="146"/>
    </location>
</feature>
<dbReference type="Pfam" id="PF04430">
    <property type="entry name" value="DUF498"/>
    <property type="match status" value="1"/>
</dbReference>
<dbReference type="PANTHER" id="PTHR21192">
    <property type="entry name" value="NUCLEAR PROTEIN E3-3"/>
    <property type="match status" value="1"/>
</dbReference>
<accession>A0AAN6EYE4</accession>
<feature type="compositionally biased region" description="Low complexity" evidence="1">
    <location>
        <begin position="77"/>
        <end position="99"/>
    </location>
</feature>
<evidence type="ECO:0000256" key="1">
    <source>
        <dbReference type="SAM" id="MobiDB-lite"/>
    </source>
</evidence>
<dbReference type="InterPro" id="IPR036748">
    <property type="entry name" value="MTH938-like_sf"/>
</dbReference>
<comment type="caution">
    <text evidence="2">The sequence shown here is derived from an EMBL/GenBank/DDBJ whole genome shotgun (WGS) entry which is preliminary data.</text>
</comment>
<organism evidence="2 3">
    <name type="scientific">Exophiala dermatitidis</name>
    <name type="common">Black yeast-like fungus</name>
    <name type="synonym">Wangiella dermatitidis</name>
    <dbReference type="NCBI Taxonomy" id="5970"/>
    <lineage>
        <taxon>Eukaryota</taxon>
        <taxon>Fungi</taxon>
        <taxon>Dikarya</taxon>
        <taxon>Ascomycota</taxon>
        <taxon>Pezizomycotina</taxon>
        <taxon>Eurotiomycetes</taxon>
        <taxon>Chaetothyriomycetidae</taxon>
        <taxon>Chaetothyriales</taxon>
        <taxon>Herpotrichiellaceae</taxon>
        <taxon>Exophiala</taxon>
    </lineage>
</organism>
<reference evidence="2" key="1">
    <citation type="submission" date="2023-01" db="EMBL/GenBank/DDBJ databases">
        <title>Exophiala dermititidis isolated from Cystic Fibrosis Patient.</title>
        <authorList>
            <person name="Kurbessoian T."/>
            <person name="Crocker A."/>
            <person name="Murante D."/>
            <person name="Hogan D.A."/>
            <person name="Stajich J.E."/>
        </authorList>
    </citation>
    <scope>NUCLEOTIDE SEQUENCE</scope>
    <source>
        <strain evidence="2">Ex8</strain>
    </source>
</reference>
<dbReference type="AlphaFoldDB" id="A0AAN6EYE4"/>
<proteinExistence type="predicted"/>
<dbReference type="PANTHER" id="PTHR21192:SF2">
    <property type="entry name" value="NADH DEHYDROGENASE [UBIQUINONE] 1 ALPHA SUBCOMPLEX ASSEMBLY FACTOR 3"/>
    <property type="match status" value="1"/>
</dbReference>
<gene>
    <name evidence="2" type="ORF">HRR80_002991</name>
</gene>
<dbReference type="GO" id="GO:0032981">
    <property type="term" value="P:mitochondrial respiratory chain complex I assembly"/>
    <property type="evidence" value="ECO:0007669"/>
    <property type="project" value="TreeGrafter"/>
</dbReference>
<evidence type="ECO:0000313" key="3">
    <source>
        <dbReference type="Proteomes" id="UP001161757"/>
    </source>
</evidence>
<dbReference type="EMBL" id="JAJGCB010000004">
    <property type="protein sequence ID" value="KAJ8992949.1"/>
    <property type="molecule type" value="Genomic_DNA"/>
</dbReference>